<evidence type="ECO:0000313" key="2">
    <source>
        <dbReference type="EMBL" id="MBM7615772.1"/>
    </source>
</evidence>
<sequence length="77" mass="9397">MNISNILLLAYKRELIVIKKKNSPLFRTNFDYEEDPYDQLNNLQRQNKNNQSFTNKGTMKKFEFDYEEDPYEPENNR</sequence>
<proteinExistence type="predicted"/>
<dbReference type="Proteomes" id="UP001314796">
    <property type="component" value="Unassembled WGS sequence"/>
</dbReference>
<organism evidence="2 3">
    <name type="scientific">Alkaliphilus hydrothermalis</name>
    <dbReference type="NCBI Taxonomy" id="1482730"/>
    <lineage>
        <taxon>Bacteria</taxon>
        <taxon>Bacillati</taxon>
        <taxon>Bacillota</taxon>
        <taxon>Clostridia</taxon>
        <taxon>Peptostreptococcales</taxon>
        <taxon>Natronincolaceae</taxon>
        <taxon>Alkaliphilus</taxon>
    </lineage>
</organism>
<name>A0ABS2NS46_9FIRM</name>
<evidence type="ECO:0000256" key="1">
    <source>
        <dbReference type="SAM" id="MobiDB-lite"/>
    </source>
</evidence>
<keyword evidence="3" id="KW-1185">Reference proteome</keyword>
<reference evidence="2 3" key="1">
    <citation type="submission" date="2021-01" db="EMBL/GenBank/DDBJ databases">
        <title>Genomic Encyclopedia of Type Strains, Phase IV (KMG-IV): sequencing the most valuable type-strain genomes for metagenomic binning, comparative biology and taxonomic classification.</title>
        <authorList>
            <person name="Goeker M."/>
        </authorList>
    </citation>
    <scope>NUCLEOTIDE SEQUENCE [LARGE SCALE GENOMIC DNA]</scope>
    <source>
        <strain evidence="2 3">DSM 25890</strain>
    </source>
</reference>
<feature type="region of interest" description="Disordered" evidence="1">
    <location>
        <begin position="46"/>
        <end position="77"/>
    </location>
</feature>
<comment type="caution">
    <text evidence="2">The sequence shown here is derived from an EMBL/GenBank/DDBJ whole genome shotgun (WGS) entry which is preliminary data.</text>
</comment>
<accession>A0ABS2NS46</accession>
<evidence type="ECO:0000313" key="3">
    <source>
        <dbReference type="Proteomes" id="UP001314796"/>
    </source>
</evidence>
<dbReference type="RefSeq" id="WP_204403353.1">
    <property type="nucleotide sequence ID" value="NZ_JAFBEE010000017.1"/>
</dbReference>
<dbReference type="EMBL" id="JAFBEE010000017">
    <property type="protein sequence ID" value="MBM7615772.1"/>
    <property type="molecule type" value="Genomic_DNA"/>
</dbReference>
<feature type="compositionally biased region" description="Acidic residues" evidence="1">
    <location>
        <begin position="65"/>
        <end position="77"/>
    </location>
</feature>
<protein>
    <submittedName>
        <fullName evidence="2">Uncharacterized protein</fullName>
    </submittedName>
</protein>
<gene>
    <name evidence="2" type="ORF">JOC73_002346</name>
</gene>